<dbReference type="PANTHER" id="PTHR12526">
    <property type="entry name" value="GLYCOSYLTRANSFERASE"/>
    <property type="match status" value="1"/>
</dbReference>
<dbReference type="Gene3D" id="3.40.50.2000">
    <property type="entry name" value="Glycogen Phosphorylase B"/>
    <property type="match status" value="2"/>
</dbReference>
<dbReference type="EMBL" id="CP098808">
    <property type="protein sequence ID" value="USJ25671.1"/>
    <property type="molecule type" value="Genomic_DNA"/>
</dbReference>
<proteinExistence type="predicted"/>
<name>A0A9Q8YCF0_ENSAD</name>
<geneLocation type="plasmid" evidence="2 3">
    <name>pA</name>
</geneLocation>
<reference evidence="2" key="1">
    <citation type="submission" date="2022-06" db="EMBL/GenBank/DDBJ databases">
        <title>Physiological and biochemical characterization and genomic elucidation of a strain of the genus Ensifer adhaerens M8 that combines arsenic oxidation and chromium reduction.</title>
        <authorList>
            <person name="Li X."/>
            <person name="Yu c."/>
        </authorList>
    </citation>
    <scope>NUCLEOTIDE SEQUENCE</scope>
    <source>
        <strain evidence="2">M8</strain>
        <plasmid evidence="2">pA</plasmid>
    </source>
</reference>
<dbReference type="Pfam" id="PF13692">
    <property type="entry name" value="Glyco_trans_1_4"/>
    <property type="match status" value="1"/>
</dbReference>
<sequence length="407" mass="44754">MLIDASDYSPASLPPRRAAAAAGSAVAGVVPKQRIAVLSSYSRSLTNFRLELLRRLVEAGHSVLAVGPEQDEDVVRQLAAIGVEFVHSPMARTGLNPLTDLATLWSYWRLFRSRQIDVVIPYTMKPIVYGGIAARLAGVKRRYFLVTGLGHVYSEAAGKRWVGRRIKQLSVLLYRLALKGAGGVFAYNRADSADIESCRLISDQRALTLVPGSGVDLDHYAFSSPPGGRPVFLLVARLLKDKGISEYVEAARLVRQQFPEAEFRLLGQFDPSPAAISAETIDGWVKDGSLNYLGETKDVRPHLRDCSVFVLPSYYREGIPRSILEAMSTGRAIVTTDLPGCDETVVDGLNGYLVEPRNAKQLAEAMCRFLRAPSLITDMGLRSRELAQSKFDVHAVNKLLLERMVLI</sequence>
<accession>A0A9Q8YCF0</accession>
<protein>
    <submittedName>
        <fullName evidence="2">Glycosyltransferase family 4 protein</fullName>
    </submittedName>
</protein>
<keyword evidence="2" id="KW-0614">Plasmid</keyword>
<dbReference type="Pfam" id="PF13579">
    <property type="entry name" value="Glyco_trans_4_4"/>
    <property type="match status" value="1"/>
</dbReference>
<evidence type="ECO:0000313" key="3">
    <source>
        <dbReference type="Proteomes" id="UP001055460"/>
    </source>
</evidence>
<dbReference type="AlphaFoldDB" id="A0A9Q8YCF0"/>
<dbReference type="InterPro" id="IPR028098">
    <property type="entry name" value="Glyco_trans_4-like_N"/>
</dbReference>
<dbReference type="RefSeq" id="WP_252160685.1">
    <property type="nucleotide sequence ID" value="NZ_CP098808.1"/>
</dbReference>
<feature type="domain" description="Glycosyltransferase subfamily 4-like N-terminal" evidence="1">
    <location>
        <begin position="50"/>
        <end position="196"/>
    </location>
</feature>
<dbReference type="SUPFAM" id="SSF53756">
    <property type="entry name" value="UDP-Glycosyltransferase/glycogen phosphorylase"/>
    <property type="match status" value="1"/>
</dbReference>
<dbReference type="GO" id="GO:0016757">
    <property type="term" value="F:glycosyltransferase activity"/>
    <property type="evidence" value="ECO:0007669"/>
    <property type="project" value="UniProtKB-ARBA"/>
</dbReference>
<dbReference type="Proteomes" id="UP001055460">
    <property type="component" value="Plasmid pA"/>
</dbReference>
<gene>
    <name evidence="2" type="ORF">NE863_24685</name>
</gene>
<evidence type="ECO:0000259" key="1">
    <source>
        <dbReference type="Pfam" id="PF13579"/>
    </source>
</evidence>
<evidence type="ECO:0000313" key="2">
    <source>
        <dbReference type="EMBL" id="USJ25671.1"/>
    </source>
</evidence>
<organism evidence="2 3">
    <name type="scientific">Ensifer adhaerens</name>
    <name type="common">Sinorhizobium morelense</name>
    <dbReference type="NCBI Taxonomy" id="106592"/>
    <lineage>
        <taxon>Bacteria</taxon>
        <taxon>Pseudomonadati</taxon>
        <taxon>Pseudomonadota</taxon>
        <taxon>Alphaproteobacteria</taxon>
        <taxon>Hyphomicrobiales</taxon>
        <taxon>Rhizobiaceae</taxon>
        <taxon>Sinorhizobium/Ensifer group</taxon>
        <taxon>Ensifer</taxon>
    </lineage>
</organism>
<dbReference type="PANTHER" id="PTHR12526:SF638">
    <property type="entry name" value="SPORE COAT PROTEIN SA"/>
    <property type="match status" value="1"/>
</dbReference>
<dbReference type="CDD" id="cd03808">
    <property type="entry name" value="GT4_CapM-like"/>
    <property type="match status" value="1"/>
</dbReference>